<dbReference type="Pfam" id="PF20703">
    <property type="entry name" value="nSTAND1"/>
    <property type="match status" value="1"/>
</dbReference>
<dbReference type="InterPro" id="IPR019775">
    <property type="entry name" value="WD40_repeat_CS"/>
</dbReference>
<feature type="domain" description="HTH cro/C1-type" evidence="6">
    <location>
        <begin position="42"/>
        <end position="98"/>
    </location>
</feature>
<sequence>MAPNKRTQNNVGETGLQGANTMPRHERPLDAGDDAVVRFAADLRLLRLAAGSPTYRELAARVHFSVTTLSSAANGRRLPSLAVTLAYVRGCAGDTAEWERRWHRVALEQAMTAGPVDPPLDGPTPYVGLAAYQPEDAERFHGRERVVEQLLDRVGRQRFVALFGASGAGKSSLLRAGLVPRWQAAEPDRHVVLFTPGPHPLDEAAARLASPTGLARHDLVRVASTHLPGNAELLLVVDQFEEVFTLCLDDTERARFVELLLTAARTPDGRCRVVLGVRADFYAHCTRYPDLVDALEDAQVAVGPMTNDELRQAIVRPAVDAGFVLEGALVAELLAQSAGNAGALPLLSHALLETWYRRRGNTLTLAGFHAAGGIDGALARSAESAFACLSPGARQSARALFLRLTALGDGTADTKRRVVRSELTDDTAEVLAALAERRLITVSAEAVEIAHEALIHAWPRLRDWLAADREGQRTHRATTRAAQEWEVLDRDPGALYRGVRLSAALEWARRADGQLNPVERAFLAASSDQQAGERAAAARRTRQSRYVMAALAVLVTITTVIGVVAAVQRADAVRARQAAVSRQLATRALALAHSDPITAKLLSVEANRAASTIEARSALISLSAYRHLRTDVERHAQAVSGVAFTPDGTLVSASQDQTLSLWRGDDRGRTATLRGHHTWIRALAVNSAGTLAATGGDDRRVVLWDLRARTVLREFTGSGDIVRVLEFSPDGGLLAGAGNDLQVRLWDVPSGRLVATLTGHTASVAGLAFSPDGATLASSADDRTIRLWDVTRHTPVATLTGHTNGVRAVEFSPDGHTLASTGDDTTVALWDVPTRTRTAVLADHTLAVYTLAFSADGRTLVSAGSDAVIRLWDTTLRTPRGRLAGHRLNLYSVAFSPTEPNLLAVGGENGRISLWDTAVAPIANGSTVNDVAFTPDGRRLATAGVGGTTLWDMASHTPARRLAEPDGVVNSVVPGTDGTVVSGVESAHDPYDPAANGVVVWHPREPLAGHGAAVVDVATSPDGRTAASASIDHTAILWDVPTRTRLATFDVGAVVTGVAFSPNGQTLATADHDNHLVTLWDVGSHSRRTTFTGHTGWVRSLAFSPDGALLASASTDQTVIVWDVATGTRVATLPGHADAPFTGVAFSPDGSTLAYTGNDNTIRLWNVRERAIAARLSGRTSTVRSLAFSPDGTTLAAAADDTTILWDLDPDRTAREICANLSHGLTAAQWAEHLPETTPHETCPR</sequence>
<dbReference type="InterPro" id="IPR011047">
    <property type="entry name" value="Quinoprotein_ADH-like_sf"/>
</dbReference>
<accession>A0A9W6QGF9</accession>
<feature type="repeat" description="WD" evidence="3">
    <location>
        <begin position="799"/>
        <end position="840"/>
    </location>
</feature>
<dbReference type="PROSITE" id="PS50082">
    <property type="entry name" value="WD_REPEATS_2"/>
    <property type="match status" value="11"/>
</dbReference>
<dbReference type="InterPro" id="IPR020472">
    <property type="entry name" value="WD40_PAC1"/>
</dbReference>
<dbReference type="SUPFAM" id="SSF52540">
    <property type="entry name" value="P-loop containing nucleoside triphosphate hydrolases"/>
    <property type="match status" value="1"/>
</dbReference>
<evidence type="ECO:0000256" key="4">
    <source>
        <dbReference type="SAM" id="MobiDB-lite"/>
    </source>
</evidence>
<dbReference type="InterPro" id="IPR001680">
    <property type="entry name" value="WD40_rpt"/>
</dbReference>
<dbReference type="EMBL" id="BSSD01000001">
    <property type="protein sequence ID" value="GLW89636.1"/>
    <property type="molecule type" value="Genomic_DNA"/>
</dbReference>
<evidence type="ECO:0000313" key="7">
    <source>
        <dbReference type="EMBL" id="GLW89636.1"/>
    </source>
</evidence>
<feature type="repeat" description="WD" evidence="3">
    <location>
        <begin position="673"/>
        <end position="714"/>
    </location>
</feature>
<keyword evidence="2" id="KW-0677">Repeat</keyword>
<dbReference type="InterPro" id="IPR015943">
    <property type="entry name" value="WD40/YVTN_repeat-like_dom_sf"/>
</dbReference>
<evidence type="ECO:0000256" key="2">
    <source>
        <dbReference type="ARBA" id="ARBA00022737"/>
    </source>
</evidence>
<keyword evidence="8" id="KW-1185">Reference proteome</keyword>
<feature type="repeat" description="WD" evidence="3">
    <location>
        <begin position="632"/>
        <end position="662"/>
    </location>
</feature>
<dbReference type="PANTHER" id="PTHR44019:SF8">
    <property type="entry name" value="POC1 CENTRIOLAR PROTEIN HOMOLOG"/>
    <property type="match status" value="1"/>
</dbReference>
<dbReference type="PROSITE" id="PS50294">
    <property type="entry name" value="WD_REPEATS_REGION"/>
    <property type="match status" value="10"/>
</dbReference>
<dbReference type="InterPro" id="IPR027417">
    <property type="entry name" value="P-loop_NTPase"/>
</dbReference>
<dbReference type="Proteomes" id="UP001165042">
    <property type="component" value="Unassembled WGS sequence"/>
</dbReference>
<feature type="compositionally biased region" description="Polar residues" evidence="4">
    <location>
        <begin position="1"/>
        <end position="20"/>
    </location>
</feature>
<gene>
    <name evidence="7" type="ORF">Aglo03_04520</name>
</gene>
<proteinExistence type="predicted"/>
<keyword evidence="5" id="KW-1133">Transmembrane helix</keyword>
<protein>
    <recommendedName>
        <fullName evidence="6">HTH cro/C1-type domain-containing protein</fullName>
    </recommendedName>
</protein>
<feature type="transmembrane region" description="Helical" evidence="5">
    <location>
        <begin position="546"/>
        <end position="567"/>
    </location>
</feature>
<feature type="repeat" description="WD" evidence="3">
    <location>
        <begin position="1091"/>
        <end position="1132"/>
    </location>
</feature>
<feature type="repeat" description="WD" evidence="3">
    <location>
        <begin position="757"/>
        <end position="798"/>
    </location>
</feature>
<evidence type="ECO:0000256" key="5">
    <source>
        <dbReference type="SAM" id="Phobius"/>
    </source>
</evidence>
<dbReference type="PANTHER" id="PTHR44019">
    <property type="entry name" value="WD REPEAT-CONTAINING PROTEIN 55"/>
    <property type="match status" value="1"/>
</dbReference>
<feature type="repeat" description="WD" evidence="3">
    <location>
        <begin position="1007"/>
        <end position="1048"/>
    </location>
</feature>
<keyword evidence="1 3" id="KW-0853">WD repeat</keyword>
<keyword evidence="5" id="KW-0812">Transmembrane</keyword>
<name>A0A9W6QGF9_9PSEU</name>
<evidence type="ECO:0000256" key="3">
    <source>
        <dbReference type="PROSITE-ProRule" id="PRU00221"/>
    </source>
</evidence>
<dbReference type="PROSITE" id="PS00678">
    <property type="entry name" value="WD_REPEATS_1"/>
    <property type="match status" value="7"/>
</dbReference>
<dbReference type="InterPro" id="IPR050505">
    <property type="entry name" value="WDR55/POC1"/>
</dbReference>
<feature type="region of interest" description="Disordered" evidence="4">
    <location>
        <begin position="1"/>
        <end position="29"/>
    </location>
</feature>
<dbReference type="CDD" id="cd00093">
    <property type="entry name" value="HTH_XRE"/>
    <property type="match status" value="1"/>
</dbReference>
<reference evidence="7" key="1">
    <citation type="submission" date="2023-02" db="EMBL/GenBank/DDBJ databases">
        <title>Actinokineospora globicatena NBRC 15670.</title>
        <authorList>
            <person name="Ichikawa N."/>
            <person name="Sato H."/>
            <person name="Tonouchi N."/>
        </authorList>
    </citation>
    <scope>NUCLEOTIDE SEQUENCE</scope>
    <source>
        <strain evidence="7">NBRC 15670</strain>
    </source>
</reference>
<dbReference type="Gene3D" id="3.40.50.300">
    <property type="entry name" value="P-loop containing nucleotide triphosphate hydrolases"/>
    <property type="match status" value="1"/>
</dbReference>
<dbReference type="CDD" id="cd00200">
    <property type="entry name" value="WD40"/>
    <property type="match status" value="2"/>
</dbReference>
<dbReference type="InterPro" id="IPR001387">
    <property type="entry name" value="Cro/C1-type_HTH"/>
</dbReference>
<evidence type="ECO:0000313" key="8">
    <source>
        <dbReference type="Proteomes" id="UP001165042"/>
    </source>
</evidence>
<organism evidence="7 8">
    <name type="scientific">Actinokineospora globicatena</name>
    <dbReference type="NCBI Taxonomy" id="103729"/>
    <lineage>
        <taxon>Bacteria</taxon>
        <taxon>Bacillati</taxon>
        <taxon>Actinomycetota</taxon>
        <taxon>Actinomycetes</taxon>
        <taxon>Pseudonocardiales</taxon>
        <taxon>Pseudonocardiaceae</taxon>
        <taxon>Actinokineospora</taxon>
    </lineage>
</organism>
<comment type="caution">
    <text evidence="7">The sequence shown here is derived from an EMBL/GenBank/DDBJ whole genome shotgun (WGS) entry which is preliminary data.</text>
</comment>
<feature type="repeat" description="WD" evidence="3">
    <location>
        <begin position="883"/>
        <end position="916"/>
    </location>
</feature>
<keyword evidence="5" id="KW-0472">Membrane</keyword>
<dbReference type="SMART" id="SM00320">
    <property type="entry name" value="WD40"/>
    <property type="match status" value="13"/>
</dbReference>
<evidence type="ECO:0000259" key="6">
    <source>
        <dbReference type="SMART" id="SM00530"/>
    </source>
</evidence>
<dbReference type="InterPro" id="IPR049052">
    <property type="entry name" value="nSTAND1"/>
</dbReference>
<dbReference type="Gene3D" id="2.130.10.10">
    <property type="entry name" value="YVTN repeat-like/Quinoprotein amine dehydrogenase"/>
    <property type="match status" value="5"/>
</dbReference>
<dbReference type="SMART" id="SM00530">
    <property type="entry name" value="HTH_XRE"/>
    <property type="match status" value="1"/>
</dbReference>
<dbReference type="AlphaFoldDB" id="A0A9W6QGF9"/>
<dbReference type="Pfam" id="PF00400">
    <property type="entry name" value="WD40"/>
    <property type="match status" value="13"/>
</dbReference>
<feature type="repeat" description="WD" evidence="3">
    <location>
        <begin position="1176"/>
        <end position="1216"/>
    </location>
</feature>
<dbReference type="SUPFAM" id="SSF50998">
    <property type="entry name" value="Quinoprotein alcohol dehydrogenase-like"/>
    <property type="match status" value="2"/>
</dbReference>
<evidence type="ECO:0000256" key="1">
    <source>
        <dbReference type="ARBA" id="ARBA00022574"/>
    </source>
</evidence>
<feature type="repeat" description="WD" evidence="3">
    <location>
        <begin position="1144"/>
        <end position="1175"/>
    </location>
</feature>
<dbReference type="PRINTS" id="PR00320">
    <property type="entry name" value="GPROTEINBRPT"/>
</dbReference>
<feature type="repeat" description="WD" evidence="3">
    <location>
        <begin position="715"/>
        <end position="756"/>
    </location>
</feature>
<feature type="repeat" description="WD" evidence="3">
    <location>
        <begin position="841"/>
        <end position="873"/>
    </location>
</feature>